<comment type="caution">
    <text evidence="2">The sequence shown here is derived from an EMBL/GenBank/DDBJ whole genome shotgun (WGS) entry which is preliminary data.</text>
</comment>
<feature type="transmembrane region" description="Helical" evidence="1">
    <location>
        <begin position="31"/>
        <end position="56"/>
    </location>
</feature>
<keyword evidence="1" id="KW-1133">Transmembrane helix</keyword>
<keyword evidence="1" id="KW-0472">Membrane</keyword>
<evidence type="ECO:0000256" key="1">
    <source>
        <dbReference type="SAM" id="Phobius"/>
    </source>
</evidence>
<organism evidence="2 3">
    <name type="scientific">Bradyrhizobium japonicum</name>
    <dbReference type="NCBI Taxonomy" id="375"/>
    <lineage>
        <taxon>Bacteria</taxon>
        <taxon>Pseudomonadati</taxon>
        <taxon>Pseudomonadota</taxon>
        <taxon>Alphaproteobacteria</taxon>
        <taxon>Hyphomicrobiales</taxon>
        <taxon>Nitrobacteraceae</taxon>
        <taxon>Bradyrhizobium</taxon>
    </lineage>
</organism>
<keyword evidence="3" id="KW-1185">Reference proteome</keyword>
<evidence type="ECO:0000313" key="2">
    <source>
        <dbReference type="EMBL" id="MET4725687.1"/>
    </source>
</evidence>
<dbReference type="Proteomes" id="UP001549291">
    <property type="component" value="Unassembled WGS sequence"/>
</dbReference>
<accession>A0ABV2S933</accession>
<keyword evidence="1" id="KW-0812">Transmembrane</keyword>
<name>A0ABV2S933_BRAJP</name>
<reference evidence="2 3" key="1">
    <citation type="submission" date="2024-06" db="EMBL/GenBank/DDBJ databases">
        <title>Genomic Encyclopedia of Type Strains, Phase V (KMG-V): Genome sequencing to study the core and pangenomes of soil and plant-associated prokaryotes.</title>
        <authorList>
            <person name="Whitman W."/>
        </authorList>
    </citation>
    <scope>NUCLEOTIDE SEQUENCE [LARGE SCALE GENOMIC DNA]</scope>
    <source>
        <strain evidence="2 3">USDA 160</strain>
    </source>
</reference>
<dbReference type="RefSeq" id="WP_354270537.1">
    <property type="nucleotide sequence ID" value="NZ_JBEPTQ010000002.1"/>
</dbReference>
<protein>
    <submittedName>
        <fullName evidence="2">Uncharacterized protein</fullName>
    </submittedName>
</protein>
<sequence length="124" mass="13602">MTIGLVLVATTKVEPLIVAVAAHAMRMSAMAGGAVGFVAIVPLKAFLSVAMPLAFLDGNPRARSIRSLQGAERRVDWKCPRWDHRFDEREQYCQGKEKTPCHISSRPPNVPHFTTRAYSATNGP</sequence>
<proteinExistence type="predicted"/>
<gene>
    <name evidence="2" type="ORF">ABIF63_009793</name>
</gene>
<dbReference type="EMBL" id="JBEPTQ010000002">
    <property type="protein sequence ID" value="MET4725687.1"/>
    <property type="molecule type" value="Genomic_DNA"/>
</dbReference>
<evidence type="ECO:0000313" key="3">
    <source>
        <dbReference type="Proteomes" id="UP001549291"/>
    </source>
</evidence>